<keyword evidence="4" id="KW-1185">Reference proteome</keyword>
<dbReference type="Pfam" id="PF13279">
    <property type="entry name" value="4HBT_2"/>
    <property type="match status" value="1"/>
</dbReference>
<dbReference type="EMBL" id="CP076136">
    <property type="protein sequence ID" value="QWG25149.1"/>
    <property type="molecule type" value="Genomic_DNA"/>
</dbReference>
<keyword evidence="2" id="KW-0378">Hydrolase</keyword>
<evidence type="ECO:0000313" key="3">
    <source>
        <dbReference type="EMBL" id="QWG25149.1"/>
    </source>
</evidence>
<proteinExistence type="inferred from homology"/>
<evidence type="ECO:0000313" key="4">
    <source>
        <dbReference type="Proteomes" id="UP000676951"/>
    </source>
</evidence>
<dbReference type="CDD" id="cd00586">
    <property type="entry name" value="4HBT"/>
    <property type="match status" value="1"/>
</dbReference>
<accession>A0A975P2X2</accession>
<dbReference type="RefSeq" id="WP_215605888.1">
    <property type="nucleotide sequence ID" value="NZ_CP076136.1"/>
</dbReference>
<dbReference type="PANTHER" id="PTHR31793:SF27">
    <property type="entry name" value="NOVEL THIOESTERASE SUPERFAMILY DOMAIN AND SAPOSIN A-TYPE DOMAIN CONTAINING PROTEIN (0610012H03RIK)"/>
    <property type="match status" value="1"/>
</dbReference>
<dbReference type="GO" id="GO:0047617">
    <property type="term" value="F:fatty acyl-CoA hydrolase activity"/>
    <property type="evidence" value="ECO:0007669"/>
    <property type="project" value="TreeGrafter"/>
</dbReference>
<sequence>MNAPARLDSTPRLEDFPYRLADNVRFADLDPNQHVNNAVYATYFETGRVTLMKDRSYGLMPSGVTWIMVRLDMHFRAELRWPGTIEMGLGVVKFGRTSVTFDQVVFSEGVCVASARSVSVLLDEATRKPAALTEDILRNFQPWLRRGVDAA</sequence>
<organism evidence="3 4">
    <name type="scientific">Bradyrhizobium sediminis</name>
    <dbReference type="NCBI Taxonomy" id="2840469"/>
    <lineage>
        <taxon>Bacteria</taxon>
        <taxon>Pseudomonadati</taxon>
        <taxon>Pseudomonadota</taxon>
        <taxon>Alphaproteobacteria</taxon>
        <taxon>Hyphomicrobiales</taxon>
        <taxon>Nitrobacteraceae</taxon>
        <taxon>Bradyrhizobium</taxon>
    </lineage>
</organism>
<gene>
    <name evidence="3" type="ORF">KMZ93_09845</name>
</gene>
<comment type="similarity">
    <text evidence="1">Belongs to the 4-hydroxybenzoyl-CoA thioesterase family.</text>
</comment>
<dbReference type="Proteomes" id="UP000676951">
    <property type="component" value="Chromosome"/>
</dbReference>
<dbReference type="Gene3D" id="3.10.129.10">
    <property type="entry name" value="Hotdog Thioesterase"/>
    <property type="match status" value="1"/>
</dbReference>
<dbReference type="AlphaFoldDB" id="A0A975P2X2"/>
<protein>
    <submittedName>
        <fullName evidence="3">Acyl-CoA thioesterase</fullName>
    </submittedName>
</protein>
<dbReference type="PANTHER" id="PTHR31793">
    <property type="entry name" value="4-HYDROXYBENZOYL-COA THIOESTERASE FAMILY MEMBER"/>
    <property type="match status" value="1"/>
</dbReference>
<evidence type="ECO:0000256" key="2">
    <source>
        <dbReference type="ARBA" id="ARBA00022801"/>
    </source>
</evidence>
<reference evidence="3 4" key="1">
    <citation type="submission" date="2021-06" db="EMBL/GenBank/DDBJ databases">
        <title>Bradyrhizobium sp. S2-11-4 Genome sequencing.</title>
        <authorList>
            <person name="Jin L."/>
        </authorList>
    </citation>
    <scope>NUCLEOTIDE SEQUENCE [LARGE SCALE GENOMIC DNA]</scope>
    <source>
        <strain evidence="3 4">S2-11-4</strain>
    </source>
</reference>
<name>A0A975P2X2_9BRAD</name>
<dbReference type="SUPFAM" id="SSF54637">
    <property type="entry name" value="Thioesterase/thiol ester dehydrase-isomerase"/>
    <property type="match status" value="1"/>
</dbReference>
<dbReference type="InterPro" id="IPR029069">
    <property type="entry name" value="HotDog_dom_sf"/>
</dbReference>
<dbReference type="InterPro" id="IPR050563">
    <property type="entry name" value="4-hydroxybenzoyl-CoA_TE"/>
</dbReference>
<evidence type="ECO:0000256" key="1">
    <source>
        <dbReference type="ARBA" id="ARBA00005953"/>
    </source>
</evidence>